<dbReference type="SUPFAM" id="SSF47413">
    <property type="entry name" value="lambda repressor-like DNA-binding domains"/>
    <property type="match status" value="1"/>
</dbReference>
<sequence>MTFTPPPHTMQRLDTTRAMTDPTDADSITGAHLRALREAFGMSAKDLADFLACSLRVVQRWEATTAPAWAVVELDTLTNDSLAWLEKLDQHSGTVPMWRDGFHISQDGRQLPASWWRMLVGHAMLTNPELVPEWVEP</sequence>
<dbReference type="CDD" id="cd00093">
    <property type="entry name" value="HTH_XRE"/>
    <property type="match status" value="1"/>
</dbReference>
<evidence type="ECO:0000313" key="2">
    <source>
        <dbReference type="Proteomes" id="UP000515570"/>
    </source>
</evidence>
<dbReference type="GO" id="GO:0003677">
    <property type="term" value="F:DNA binding"/>
    <property type="evidence" value="ECO:0007669"/>
    <property type="project" value="InterPro"/>
</dbReference>
<dbReference type="RefSeq" id="WP_182384891.1">
    <property type="nucleotide sequence ID" value="NZ_CP059833.1"/>
</dbReference>
<keyword evidence="2" id="KW-1185">Reference proteome</keyword>
<gene>
    <name evidence="1" type="ORF">HW450_06700</name>
</gene>
<dbReference type="InterPro" id="IPR010982">
    <property type="entry name" value="Lambda_DNA-bd_dom_sf"/>
</dbReference>
<evidence type="ECO:0000313" key="1">
    <source>
        <dbReference type="EMBL" id="QMV84081.1"/>
    </source>
</evidence>
<name>A0A7G5FBU0_9CORY</name>
<accession>A0A7G5FBU0</accession>
<dbReference type="Proteomes" id="UP000515570">
    <property type="component" value="Chromosome"/>
</dbReference>
<protein>
    <submittedName>
        <fullName evidence="1">Helix-turn-helix domain-containing protein</fullName>
    </submittedName>
</protein>
<dbReference type="InterPro" id="IPR001387">
    <property type="entry name" value="Cro/C1-type_HTH"/>
</dbReference>
<dbReference type="Gene3D" id="1.10.260.40">
    <property type="entry name" value="lambda repressor-like DNA-binding domains"/>
    <property type="match status" value="1"/>
</dbReference>
<proteinExistence type="predicted"/>
<organism evidence="1 2">
    <name type="scientific">Corynebacterium hindlerae</name>
    <dbReference type="NCBI Taxonomy" id="699041"/>
    <lineage>
        <taxon>Bacteria</taxon>
        <taxon>Bacillati</taxon>
        <taxon>Actinomycetota</taxon>
        <taxon>Actinomycetes</taxon>
        <taxon>Mycobacteriales</taxon>
        <taxon>Corynebacteriaceae</taxon>
        <taxon>Corynebacterium</taxon>
    </lineage>
</organism>
<dbReference type="EMBL" id="CP059833">
    <property type="protein sequence ID" value="QMV84081.1"/>
    <property type="molecule type" value="Genomic_DNA"/>
</dbReference>
<dbReference type="AlphaFoldDB" id="A0A7G5FBU0"/>
<reference evidence="1 2" key="1">
    <citation type="submission" date="2020-07" db="EMBL/GenBank/DDBJ databases">
        <title>non toxigenic Corynebacterium sp. nov from a clinical source.</title>
        <authorList>
            <person name="Bernier A.-M."/>
            <person name="Bernard K."/>
        </authorList>
    </citation>
    <scope>NUCLEOTIDE SEQUENCE [LARGE SCALE GENOMIC DNA]</scope>
    <source>
        <strain evidence="2">NML 93-0612</strain>
    </source>
</reference>